<dbReference type="InterPro" id="IPR009506">
    <property type="entry name" value="YjiS-like"/>
</dbReference>
<gene>
    <name evidence="2" type="ORF">SAMN04488138_11329</name>
</gene>
<dbReference type="RefSeq" id="WP_066608629.1">
    <property type="nucleotide sequence ID" value="NZ_FORY01000013.1"/>
</dbReference>
<keyword evidence="3" id="KW-1185">Reference proteome</keyword>
<accession>A0A1I3V1V6</accession>
<sequence>MAHYTDISRTAGTGLISVVRNMVEGIRLSFARQRAFTTTYNQLDALSDHELADIGLSRGDILDIARETAARI</sequence>
<evidence type="ECO:0000259" key="1">
    <source>
        <dbReference type="Pfam" id="PF06568"/>
    </source>
</evidence>
<dbReference type="OrthoDB" id="8244198at2"/>
<reference evidence="2 3" key="1">
    <citation type="submission" date="2016-10" db="EMBL/GenBank/DDBJ databases">
        <authorList>
            <person name="de Groot N.N."/>
        </authorList>
    </citation>
    <scope>NUCLEOTIDE SEQUENCE [LARGE SCALE GENOMIC DNA]</scope>
    <source>
        <strain evidence="2 3">CGMCC 1.8891</strain>
    </source>
</reference>
<protein>
    <recommendedName>
        <fullName evidence="1">YjiS-like domain-containing protein</fullName>
    </recommendedName>
</protein>
<name>A0A1I3V1V6_9RHOB</name>
<dbReference type="GeneID" id="98666132"/>
<dbReference type="Proteomes" id="UP000183299">
    <property type="component" value="Unassembled WGS sequence"/>
</dbReference>
<dbReference type="EMBL" id="FORY01000013">
    <property type="protein sequence ID" value="SFJ88356.1"/>
    <property type="molecule type" value="Genomic_DNA"/>
</dbReference>
<evidence type="ECO:0000313" key="3">
    <source>
        <dbReference type="Proteomes" id="UP000183299"/>
    </source>
</evidence>
<evidence type="ECO:0000313" key="2">
    <source>
        <dbReference type="EMBL" id="SFJ88356.1"/>
    </source>
</evidence>
<dbReference type="STRING" id="576117.SAMN04488138_11329"/>
<feature type="domain" description="YjiS-like" evidence="1">
    <location>
        <begin position="27"/>
        <end position="61"/>
    </location>
</feature>
<dbReference type="Pfam" id="PF06568">
    <property type="entry name" value="YjiS-like"/>
    <property type="match status" value="1"/>
</dbReference>
<dbReference type="AlphaFoldDB" id="A0A1I3V1V6"/>
<organism evidence="2 3">
    <name type="scientific">Celeribacter halophilus</name>
    <dbReference type="NCBI Taxonomy" id="576117"/>
    <lineage>
        <taxon>Bacteria</taxon>
        <taxon>Pseudomonadati</taxon>
        <taxon>Pseudomonadota</taxon>
        <taxon>Alphaproteobacteria</taxon>
        <taxon>Rhodobacterales</taxon>
        <taxon>Roseobacteraceae</taxon>
        <taxon>Celeribacter</taxon>
    </lineage>
</organism>
<proteinExistence type="predicted"/>